<dbReference type="RefSeq" id="XP_040719937.1">
    <property type="nucleotide sequence ID" value="XM_040865812.1"/>
</dbReference>
<proteinExistence type="predicted"/>
<organism evidence="2 3">
    <name type="scientific">Pseudomassariella vexata</name>
    <dbReference type="NCBI Taxonomy" id="1141098"/>
    <lineage>
        <taxon>Eukaryota</taxon>
        <taxon>Fungi</taxon>
        <taxon>Dikarya</taxon>
        <taxon>Ascomycota</taxon>
        <taxon>Pezizomycotina</taxon>
        <taxon>Sordariomycetes</taxon>
        <taxon>Xylariomycetidae</taxon>
        <taxon>Amphisphaeriales</taxon>
        <taxon>Pseudomassariaceae</taxon>
        <taxon>Pseudomassariella</taxon>
    </lineage>
</organism>
<reference evidence="2 3" key="1">
    <citation type="submission" date="2016-07" db="EMBL/GenBank/DDBJ databases">
        <title>Pervasive Adenine N6-methylation of Active Genes in Fungi.</title>
        <authorList>
            <consortium name="DOE Joint Genome Institute"/>
            <person name="Mondo S.J."/>
            <person name="Dannebaum R.O."/>
            <person name="Kuo R.C."/>
            <person name="Labutti K."/>
            <person name="Haridas S."/>
            <person name="Kuo A."/>
            <person name="Salamov A."/>
            <person name="Ahrendt S.R."/>
            <person name="Lipzen A."/>
            <person name="Sullivan W."/>
            <person name="Andreopoulos W.B."/>
            <person name="Clum A."/>
            <person name="Lindquist E."/>
            <person name="Daum C."/>
            <person name="Ramamoorthy G.K."/>
            <person name="Gryganskyi A."/>
            <person name="Culley D."/>
            <person name="Magnuson J.K."/>
            <person name="James T.Y."/>
            <person name="O'Malley M.A."/>
            <person name="Stajich J.E."/>
            <person name="Spatafora J.W."/>
            <person name="Visel A."/>
            <person name="Grigoriev I.V."/>
        </authorList>
    </citation>
    <scope>NUCLEOTIDE SEQUENCE [LARGE SCALE GENOMIC DNA]</scope>
    <source>
        <strain evidence="2 3">CBS 129021</strain>
    </source>
</reference>
<comment type="caution">
    <text evidence="2">The sequence shown here is derived from an EMBL/GenBank/DDBJ whole genome shotgun (WGS) entry which is preliminary data.</text>
</comment>
<name>A0A1Y2EF22_9PEZI</name>
<gene>
    <name evidence="2" type="ORF">BCR38DRAFT_96879</name>
</gene>
<evidence type="ECO:0000313" key="2">
    <source>
        <dbReference type="EMBL" id="ORY69987.1"/>
    </source>
</evidence>
<evidence type="ECO:0000313" key="3">
    <source>
        <dbReference type="Proteomes" id="UP000193689"/>
    </source>
</evidence>
<sequence>MQESLVRYAGTVNDDNVRNGVSLHRWIWFRLSAWNELSKVSQQFTKKLPTSIRLCALGLCLCTTVTVTGDGSAETSRAIPSPLNETNGPGLLGSLDWPASGAAMLRRRFAVMHLISDQLQLFFQAPNENTAQLCGGVDHMRGTPQPLLTFNSSLLRNCKRRGPTTMGEMTTNQDDETECGRDFLSR</sequence>
<accession>A0A1Y2EF22</accession>
<dbReference type="InParanoid" id="A0A1Y2EF22"/>
<feature type="region of interest" description="Disordered" evidence="1">
    <location>
        <begin position="162"/>
        <end position="186"/>
    </location>
</feature>
<dbReference type="AlphaFoldDB" id="A0A1Y2EF22"/>
<dbReference type="EMBL" id="MCFJ01000002">
    <property type="protein sequence ID" value="ORY69987.1"/>
    <property type="molecule type" value="Genomic_DNA"/>
</dbReference>
<keyword evidence="3" id="KW-1185">Reference proteome</keyword>
<protein>
    <submittedName>
        <fullName evidence="2">Uncharacterized protein</fullName>
    </submittedName>
</protein>
<dbReference type="GeneID" id="63782024"/>
<evidence type="ECO:0000256" key="1">
    <source>
        <dbReference type="SAM" id="MobiDB-lite"/>
    </source>
</evidence>
<dbReference type="Proteomes" id="UP000193689">
    <property type="component" value="Unassembled WGS sequence"/>
</dbReference>